<dbReference type="FunFam" id="3.40.50.720:FF:000282">
    <property type="entry name" value="Glyoxylate reductase protein"/>
    <property type="match status" value="1"/>
</dbReference>
<dbReference type="GO" id="GO:0016618">
    <property type="term" value="F:hydroxypyruvate reductase [NAD(P)H] activity"/>
    <property type="evidence" value="ECO:0007669"/>
    <property type="project" value="TreeGrafter"/>
</dbReference>
<dbReference type="PANTHER" id="PTHR10996">
    <property type="entry name" value="2-HYDROXYACID DEHYDROGENASE-RELATED"/>
    <property type="match status" value="1"/>
</dbReference>
<keyword evidence="2 4" id="KW-0560">Oxidoreductase</keyword>
<dbReference type="PANTHER" id="PTHR10996:SF269">
    <property type="entry name" value="HYPOTHETICAL D-ISOMER SPECIFIC 2-HYDROXYACID DEHYDROGENASE (EUROFUNG)"/>
    <property type="match status" value="1"/>
</dbReference>
<dbReference type="InParanoid" id="A0A0C3HI49"/>
<dbReference type="FunCoup" id="A0A0C3HI49">
    <property type="interactions" value="497"/>
</dbReference>
<dbReference type="InterPro" id="IPR050223">
    <property type="entry name" value="D-isomer_2-hydroxyacid_DH"/>
</dbReference>
<feature type="domain" description="D-isomer specific 2-hydroxyacid dehydrogenase catalytic" evidence="5">
    <location>
        <begin position="21"/>
        <end position="326"/>
    </location>
</feature>
<evidence type="ECO:0000259" key="5">
    <source>
        <dbReference type="Pfam" id="PF00389"/>
    </source>
</evidence>
<accession>A0A0C3HI49</accession>
<evidence type="ECO:0000256" key="2">
    <source>
        <dbReference type="ARBA" id="ARBA00023002"/>
    </source>
</evidence>
<dbReference type="Pfam" id="PF00389">
    <property type="entry name" value="2-Hacid_dh"/>
    <property type="match status" value="1"/>
</dbReference>
<evidence type="ECO:0000256" key="1">
    <source>
        <dbReference type="ARBA" id="ARBA00005854"/>
    </source>
</evidence>
<reference evidence="7 8" key="1">
    <citation type="submission" date="2014-04" db="EMBL/GenBank/DDBJ databases">
        <authorList>
            <consortium name="DOE Joint Genome Institute"/>
            <person name="Kuo A."/>
            <person name="Martino E."/>
            <person name="Perotto S."/>
            <person name="Kohler A."/>
            <person name="Nagy L.G."/>
            <person name="Floudas D."/>
            <person name="Copeland A."/>
            <person name="Barry K.W."/>
            <person name="Cichocki N."/>
            <person name="Veneault-Fourrey C."/>
            <person name="LaButti K."/>
            <person name="Lindquist E.A."/>
            <person name="Lipzen A."/>
            <person name="Lundell T."/>
            <person name="Morin E."/>
            <person name="Murat C."/>
            <person name="Sun H."/>
            <person name="Tunlid A."/>
            <person name="Henrissat B."/>
            <person name="Grigoriev I.V."/>
            <person name="Hibbett D.S."/>
            <person name="Martin F."/>
            <person name="Nordberg H.P."/>
            <person name="Cantor M.N."/>
            <person name="Hua S.X."/>
        </authorList>
    </citation>
    <scope>NUCLEOTIDE SEQUENCE [LARGE SCALE GENOMIC DNA]</scope>
    <source>
        <strain evidence="7 8">Zn</strain>
    </source>
</reference>
<comment type="similarity">
    <text evidence="1 4">Belongs to the D-isomer specific 2-hydroxyacid dehydrogenase family.</text>
</comment>
<gene>
    <name evidence="7" type="ORF">OIDMADRAFT_161824</name>
</gene>
<protein>
    <recommendedName>
        <fullName evidence="9">Glyoxylate reductase</fullName>
    </recommendedName>
</protein>
<dbReference type="AlphaFoldDB" id="A0A0C3HI49"/>
<keyword evidence="8" id="KW-1185">Reference proteome</keyword>
<proteinExistence type="inferred from homology"/>
<dbReference type="Pfam" id="PF02826">
    <property type="entry name" value="2-Hacid_dh_C"/>
    <property type="match status" value="1"/>
</dbReference>
<evidence type="ECO:0000256" key="3">
    <source>
        <dbReference type="ARBA" id="ARBA00023027"/>
    </source>
</evidence>
<dbReference type="GO" id="GO:0051287">
    <property type="term" value="F:NAD binding"/>
    <property type="evidence" value="ECO:0007669"/>
    <property type="project" value="InterPro"/>
</dbReference>
<dbReference type="PROSITE" id="PS00671">
    <property type="entry name" value="D_2_HYDROXYACID_DH_3"/>
    <property type="match status" value="1"/>
</dbReference>
<dbReference type="InterPro" id="IPR029752">
    <property type="entry name" value="D-isomer_DH_CS1"/>
</dbReference>
<evidence type="ECO:0008006" key="9">
    <source>
        <dbReference type="Google" id="ProtNLM"/>
    </source>
</evidence>
<dbReference type="InterPro" id="IPR006140">
    <property type="entry name" value="D-isomer_DH_NAD-bd"/>
</dbReference>
<dbReference type="HOGENOM" id="CLU_019796_1_2_1"/>
<evidence type="ECO:0000259" key="6">
    <source>
        <dbReference type="Pfam" id="PF02826"/>
    </source>
</evidence>
<dbReference type="PROSITE" id="PS00065">
    <property type="entry name" value="D_2_HYDROXYACID_DH_1"/>
    <property type="match status" value="1"/>
</dbReference>
<dbReference type="PROSITE" id="PS00670">
    <property type="entry name" value="D_2_HYDROXYACID_DH_2"/>
    <property type="match status" value="1"/>
</dbReference>
<dbReference type="Gene3D" id="3.40.50.720">
    <property type="entry name" value="NAD(P)-binding Rossmann-like Domain"/>
    <property type="match status" value="2"/>
</dbReference>
<dbReference type="GO" id="GO:0030267">
    <property type="term" value="F:glyoxylate reductase (NADPH) activity"/>
    <property type="evidence" value="ECO:0007669"/>
    <property type="project" value="TreeGrafter"/>
</dbReference>
<dbReference type="GO" id="GO:0005829">
    <property type="term" value="C:cytosol"/>
    <property type="evidence" value="ECO:0007669"/>
    <property type="project" value="TreeGrafter"/>
</dbReference>
<dbReference type="InterPro" id="IPR036291">
    <property type="entry name" value="NAD(P)-bd_dom_sf"/>
</dbReference>
<organism evidence="7 8">
    <name type="scientific">Oidiodendron maius (strain Zn)</name>
    <dbReference type="NCBI Taxonomy" id="913774"/>
    <lineage>
        <taxon>Eukaryota</taxon>
        <taxon>Fungi</taxon>
        <taxon>Dikarya</taxon>
        <taxon>Ascomycota</taxon>
        <taxon>Pezizomycotina</taxon>
        <taxon>Leotiomycetes</taxon>
        <taxon>Leotiomycetes incertae sedis</taxon>
        <taxon>Myxotrichaceae</taxon>
        <taxon>Oidiodendron</taxon>
    </lineage>
</organism>
<evidence type="ECO:0000256" key="4">
    <source>
        <dbReference type="RuleBase" id="RU003719"/>
    </source>
</evidence>
<dbReference type="CDD" id="cd12168">
    <property type="entry name" value="Mand_dh_like"/>
    <property type="match status" value="1"/>
</dbReference>
<dbReference type="EMBL" id="KN832875">
    <property type="protein sequence ID" value="KIN02017.1"/>
    <property type="molecule type" value="Genomic_DNA"/>
</dbReference>
<dbReference type="Proteomes" id="UP000054321">
    <property type="component" value="Unassembled WGS sequence"/>
</dbReference>
<dbReference type="InterPro" id="IPR006139">
    <property type="entry name" value="D-isomer_2_OHA_DH_cat_dom"/>
</dbReference>
<dbReference type="OrthoDB" id="9991913at2759"/>
<reference evidence="8" key="2">
    <citation type="submission" date="2015-01" db="EMBL/GenBank/DDBJ databases">
        <title>Evolutionary Origins and Diversification of the Mycorrhizal Mutualists.</title>
        <authorList>
            <consortium name="DOE Joint Genome Institute"/>
            <consortium name="Mycorrhizal Genomics Consortium"/>
            <person name="Kohler A."/>
            <person name="Kuo A."/>
            <person name="Nagy L.G."/>
            <person name="Floudas D."/>
            <person name="Copeland A."/>
            <person name="Barry K.W."/>
            <person name="Cichocki N."/>
            <person name="Veneault-Fourrey C."/>
            <person name="LaButti K."/>
            <person name="Lindquist E.A."/>
            <person name="Lipzen A."/>
            <person name="Lundell T."/>
            <person name="Morin E."/>
            <person name="Murat C."/>
            <person name="Riley R."/>
            <person name="Ohm R."/>
            <person name="Sun H."/>
            <person name="Tunlid A."/>
            <person name="Henrissat B."/>
            <person name="Grigoriev I.V."/>
            <person name="Hibbett D.S."/>
            <person name="Martin F."/>
        </authorList>
    </citation>
    <scope>NUCLEOTIDE SEQUENCE [LARGE SCALE GENOMIC DNA]</scope>
    <source>
        <strain evidence="8">Zn</strain>
    </source>
</reference>
<dbReference type="SUPFAM" id="SSF52283">
    <property type="entry name" value="Formate/glycerate dehydrogenase catalytic domain-like"/>
    <property type="match status" value="1"/>
</dbReference>
<feature type="domain" description="D-isomer specific 2-hydroxyacid dehydrogenase NAD-binding" evidence="6">
    <location>
        <begin position="121"/>
        <end position="295"/>
    </location>
</feature>
<keyword evidence="3" id="KW-0520">NAD</keyword>
<dbReference type="SUPFAM" id="SSF51735">
    <property type="entry name" value="NAD(P)-binding Rossmann-fold domains"/>
    <property type="match status" value="1"/>
</dbReference>
<sequence>MAKPKVLLLGEIELAHKEWAEIASIAEVIEPKARSREEFIEECKSGAFDNVSIAFRTFMSVAITGIVDEELVSHLPKSLRFIAHNGAGYDQIDVHACTAHNIRVSNVPTAVDDATADINMFLILGTLRGVNSSMMALRNGHWKSSPPPPLGHDPQGKVLGILGMGGIGRNLKAKAEVFGMTIQYYNRTKLPDELSGGAKYVNFEELLKTSDVLSLNLPLNKHTHHIISTREFEMMKRGVVIVNTARGAVMDEDALVKALESGQVLSCGLDVFEEEPKVHPGLIANPNVMLLPHMGTWTVETQNKMEIWCMQNVRSVIETGKLMSPVPEQKDM</sequence>
<evidence type="ECO:0000313" key="8">
    <source>
        <dbReference type="Proteomes" id="UP000054321"/>
    </source>
</evidence>
<dbReference type="STRING" id="913774.A0A0C3HI49"/>
<evidence type="ECO:0000313" key="7">
    <source>
        <dbReference type="EMBL" id="KIN02017.1"/>
    </source>
</evidence>
<name>A0A0C3HI49_OIDMZ</name>
<dbReference type="InterPro" id="IPR029753">
    <property type="entry name" value="D-isomer_DH_CS"/>
</dbReference>